<dbReference type="Proteomes" id="UP001249851">
    <property type="component" value="Unassembled WGS sequence"/>
</dbReference>
<dbReference type="InterPro" id="IPR027897">
    <property type="entry name" value="DUF4559"/>
</dbReference>
<comment type="caution">
    <text evidence="5">The sequence shown here is derived from an EMBL/GenBank/DDBJ whole genome shotgun (WGS) entry which is preliminary data.</text>
</comment>
<dbReference type="Pfam" id="PF15112">
    <property type="entry name" value="DUF4559"/>
    <property type="match status" value="1"/>
</dbReference>
<keyword evidence="1" id="KW-0677">Repeat</keyword>
<dbReference type="Pfam" id="PF25521">
    <property type="entry name" value="WHD_TANC1"/>
    <property type="match status" value="1"/>
</dbReference>
<evidence type="ECO:0000259" key="3">
    <source>
        <dbReference type="Pfam" id="PF24883"/>
    </source>
</evidence>
<reference evidence="5" key="2">
    <citation type="journal article" date="2023" name="Science">
        <title>Genomic signatures of disease resistance in endangered staghorn corals.</title>
        <authorList>
            <person name="Vollmer S.V."/>
            <person name="Selwyn J.D."/>
            <person name="Despard B.A."/>
            <person name="Roesel C.L."/>
        </authorList>
    </citation>
    <scope>NUCLEOTIDE SEQUENCE</scope>
    <source>
        <strain evidence="5">K2</strain>
    </source>
</reference>
<evidence type="ECO:0000259" key="4">
    <source>
        <dbReference type="Pfam" id="PF25521"/>
    </source>
</evidence>
<dbReference type="EMBL" id="JARQWQ010000218">
    <property type="protein sequence ID" value="KAK2547075.1"/>
    <property type="molecule type" value="Genomic_DNA"/>
</dbReference>
<dbReference type="InterPro" id="IPR056884">
    <property type="entry name" value="NPHP3-like_N"/>
</dbReference>
<reference evidence="5" key="1">
    <citation type="journal article" date="2023" name="G3 (Bethesda)">
        <title>Whole genome assembly and annotation of the endangered Caribbean coral Acropora cervicornis.</title>
        <authorList>
            <person name="Selwyn J.D."/>
            <person name="Vollmer S.V."/>
        </authorList>
    </citation>
    <scope>NUCLEOTIDE SEQUENCE</scope>
    <source>
        <strain evidence="5">K2</strain>
    </source>
</reference>
<feature type="non-terminal residue" evidence="5">
    <location>
        <position position="770"/>
    </location>
</feature>
<dbReference type="InterPro" id="IPR058056">
    <property type="entry name" value="WH_TANC1/2"/>
</dbReference>
<evidence type="ECO:0000313" key="5">
    <source>
        <dbReference type="EMBL" id="KAK2547075.1"/>
    </source>
</evidence>
<proteinExistence type="predicted"/>
<dbReference type="InterPro" id="IPR027417">
    <property type="entry name" value="P-loop_NTPase"/>
</dbReference>
<gene>
    <name evidence="5" type="ORF">P5673_033150</name>
</gene>
<feature type="domain" description="Nephrocystin 3-like N-terminal" evidence="3">
    <location>
        <begin position="395"/>
        <end position="550"/>
    </location>
</feature>
<evidence type="ECO:0000313" key="6">
    <source>
        <dbReference type="Proteomes" id="UP001249851"/>
    </source>
</evidence>
<keyword evidence="6" id="KW-1185">Reference proteome</keyword>
<dbReference type="AlphaFoldDB" id="A0AAD9PQM3"/>
<dbReference type="Gene3D" id="3.40.50.300">
    <property type="entry name" value="P-loop containing nucleotide triphosphate hydrolases"/>
    <property type="match status" value="1"/>
</dbReference>
<organism evidence="5 6">
    <name type="scientific">Acropora cervicornis</name>
    <name type="common">Staghorn coral</name>
    <dbReference type="NCBI Taxonomy" id="6130"/>
    <lineage>
        <taxon>Eukaryota</taxon>
        <taxon>Metazoa</taxon>
        <taxon>Cnidaria</taxon>
        <taxon>Anthozoa</taxon>
        <taxon>Hexacorallia</taxon>
        <taxon>Scleractinia</taxon>
        <taxon>Astrocoeniina</taxon>
        <taxon>Acroporidae</taxon>
        <taxon>Acropora</taxon>
    </lineage>
</organism>
<evidence type="ECO:0000256" key="1">
    <source>
        <dbReference type="ARBA" id="ARBA00022737"/>
    </source>
</evidence>
<dbReference type="SUPFAM" id="SSF52540">
    <property type="entry name" value="P-loop containing nucleoside triphosphate hydrolases"/>
    <property type="match status" value="1"/>
</dbReference>
<name>A0AAD9PQM3_ACRCE</name>
<protein>
    <submittedName>
        <fullName evidence="5">Ankyrin repeat domain-containing protein 50</fullName>
    </submittedName>
</protein>
<feature type="region of interest" description="Disordered" evidence="2">
    <location>
        <begin position="1"/>
        <end position="21"/>
    </location>
</feature>
<sequence length="770" mass="88612">MELDSKAVNGINMSESHPASPDWQSKILKKEYQHWLSVGHALSLMSDGLRPYVEREMKLFHKKLRTNLASDCVCPNPKKHDKTCAWSNYLIGCHRGGKPKWSQSDSTKWSDINCGYWEIAKLFMADLGTSAAAVEDANTTDCTALINLIYWCNHFKVDGQLSNAVRETRNTKWAHVPRQELTDAQKSDALNAMRNLLQDPELVDDASAQKALHEINCMETELDVRSVEGKVLENVLLAVYDQLGKFEQEMQKMPKMEKRSLKLERQVNMLKSLYQDVKGRMEEMERRNTPHNTWNSIGRLLGKSLQILAGNWNSLQTKSVLHWSFLIIILTCFMCLDHNSYNDGCPLEIGDVPFDTNEFNFTSQLNVAREGFTGRQWLYHNLESLLLDSEGDRVPGVLIVGEPGAGKSALSAQLICSRSSNPYIHKRILGYHLCKHSDKATQDPGRYVRNLVDLIARRIPQYGMLIYKSSFITKILEKRCLREPYECFEQAVVVPLHRIQLEDEIQNYFFVVDALDECSDRGDSGSSMVYFIKESYERLPSWIHLILTSRNDPKVLKHFSSFPKLNLSSTDSRNLEDIEIFITTKTFESPSLLERLKLNLVFGSREEVSNLTSKLLHQSQGNFLFAKEMLLYLRKDPHSVDLNKLPNTIGEHYESYLRRAFRSREQFKSARAILEVLVSSFEPLKIDRLIAVLRMREKIDYEDDFFDTLKSLSHFITHGRDNAVSLFHLSFQEWLTSPQNLGGPYYVSRSHGHIRLSEYYMALVRLNPNS</sequence>
<dbReference type="Pfam" id="PF24883">
    <property type="entry name" value="NPHP3_N"/>
    <property type="match status" value="1"/>
</dbReference>
<evidence type="ECO:0000256" key="2">
    <source>
        <dbReference type="SAM" id="MobiDB-lite"/>
    </source>
</evidence>
<dbReference type="PANTHER" id="PTHR10039">
    <property type="entry name" value="AMELOGENIN"/>
    <property type="match status" value="1"/>
</dbReference>
<accession>A0AAD9PQM3</accession>
<dbReference type="PANTHER" id="PTHR10039:SF16">
    <property type="entry name" value="GPI INOSITOL-DEACYLASE"/>
    <property type="match status" value="1"/>
</dbReference>
<feature type="domain" description="TANC1/2-like winged helix" evidence="4">
    <location>
        <begin position="661"/>
        <end position="763"/>
    </location>
</feature>